<dbReference type="EMBL" id="MT075580">
    <property type="protein sequence ID" value="QIS31181.1"/>
    <property type="molecule type" value="Genomic_DNA"/>
</dbReference>
<dbReference type="AlphaFoldDB" id="A0A6G9ZZN6"/>
<dbReference type="RefSeq" id="WP_012291645.1">
    <property type="nucleotide sequence ID" value="NZ_CP014644.1"/>
</dbReference>
<evidence type="ECO:0000313" key="1">
    <source>
        <dbReference type="EMBL" id="QIS31181.1"/>
    </source>
</evidence>
<organism evidence="1">
    <name type="scientific">Lysinibacillus sphaericus</name>
    <name type="common">Bacillus sphaericus</name>
    <dbReference type="NCBI Taxonomy" id="1421"/>
    <lineage>
        <taxon>Bacteria</taxon>
        <taxon>Bacillati</taxon>
        <taxon>Bacillota</taxon>
        <taxon>Bacilli</taxon>
        <taxon>Bacillales</taxon>
        <taxon>Bacillaceae</taxon>
        <taxon>Lysinibacillus</taxon>
    </lineage>
</organism>
<geneLocation type="plasmid" evidence="1">
    <name>pSSII-1</name>
</geneLocation>
<accession>A0A6G9ZZN6</accession>
<proteinExistence type="predicted"/>
<sequence length="162" mass="18770">MDNREQFLNYQINLANKMLGVTFNGTTLQEKECFFQQYNEPLRNAVAQMFSQMHVARTAIVIRFGDGCTETDWVVAESKEQAVQFYMEVMKGTDIELEDLEISDIDIQLEYMLYKEDEVPVADQVIFNKSKTNGYLEVPFVYAISYALENGMKLPDIIQSFE</sequence>
<protein>
    <submittedName>
        <fullName evidence="1">Uncharacterized protein</fullName>
    </submittedName>
</protein>
<name>A0A6G9ZZN6_LYSSH</name>
<reference evidence="1" key="1">
    <citation type="submission" date="2020-02" db="EMBL/GenBank/DDBJ databases">
        <authorList>
            <person name="Hu X."/>
            <person name="Yuan Z."/>
            <person name="Cheng J."/>
            <person name="Geng P."/>
        </authorList>
    </citation>
    <scope>NUCLEOTIDE SEQUENCE</scope>
    <source>
        <strain evidence="1">SSII-1</strain>
        <plasmid evidence="1">pSSII-1</plasmid>
    </source>
</reference>
<keyword evidence="1" id="KW-0614">Plasmid</keyword>